<protein>
    <submittedName>
        <fullName evidence="3">Uncharacterized protein</fullName>
    </submittedName>
</protein>
<keyword evidence="2" id="KW-0472">Membrane</keyword>
<feature type="compositionally biased region" description="Acidic residues" evidence="1">
    <location>
        <begin position="1335"/>
        <end position="1345"/>
    </location>
</feature>
<feature type="transmembrane region" description="Helical" evidence="2">
    <location>
        <begin position="2479"/>
        <end position="2503"/>
    </location>
</feature>
<keyword evidence="5" id="KW-1185">Reference proteome</keyword>
<evidence type="ECO:0000313" key="3">
    <source>
        <dbReference type="EMBL" id="CAI3975410.1"/>
    </source>
</evidence>
<dbReference type="EMBL" id="CAMXCT020000202">
    <property type="protein sequence ID" value="CAL1128785.1"/>
    <property type="molecule type" value="Genomic_DNA"/>
</dbReference>
<gene>
    <name evidence="3" type="ORF">C1SCF055_LOCUS3741</name>
</gene>
<comment type="caution">
    <text evidence="3">The sequence shown here is derived from an EMBL/GenBank/DDBJ whole genome shotgun (WGS) entry which is preliminary data.</text>
</comment>
<dbReference type="EMBL" id="CAMXCT010000202">
    <property type="protein sequence ID" value="CAI3975410.1"/>
    <property type="molecule type" value="Genomic_DNA"/>
</dbReference>
<feature type="compositionally biased region" description="Polar residues" evidence="1">
    <location>
        <begin position="1594"/>
        <end position="1607"/>
    </location>
</feature>
<sequence>MDESGPTGDVATGQTDDVEQFGHWLDVSVGELGVEEHFNMVQHGSGVYEGDAMFGFDNQSPLWPLENGGTFQRSDDASVCPSPSVEPDAVPVFDRPMPGPQPSVGDAQWQLGGAANFAQFSQQPSSLLLPWETGVFADIFGHSTFLELPVNCLPEPDSGLMEHIIAAADSAEASSAPPLDSCYDKAVRNVQDLDYFENKNRLRELACGQWLEMLSCSWYASGVGEQLARDMQLDSSGTAAFETLKASFGIKSPQTLLKRASSLRRYFKWHAELRSDAREIQISPLPFSENDVWSFFHCLRNLSLRFENQRGFTNASAFLETVRFMKFTLDLREADAAAPLELQHLQRLHEVLEGAACLTDRLGAGVMLVCIYGRARWSDLRYIHHVVAEEGRNGFLTLYTAEHKTSAVGARREQYLPLVVPWMGVTHDEWVKTFMDVYKMAGLDLFKVPLGPLLPAPRMGGSFGARPLSTPAEWLRLLLRGTKDCEQFKAHSLKTTLLVWAAKAGLDKEVRAVLGHHASALQGSEVVYSRHLQTRALRKLNMLLHRVRIGLGLEEDPMAPNPYATPCARTPRPGAFGPQPVTPLPPVPVLDKPSDAVDAAVEAVNIAGDVESIKEEQTSSISLFDLKIVDTGVVELDSSSGSESESTSSTSSCGEASVPQRDAHAFVEVVPEGLTYYKHRKSGIVHKVTEGQKVAACGAQMSANFQQLTQRLTVRWPKCLKCFPKDSNRIRNLSQLNGALDAVLDKAKRKERCAKLGLNAAFVASLAGAQVDNLSKLAFVIGQPGQPIQNQDVTDFLQNALGRAATLAETSALKRLGFEAHTYLVATLRQQVDQSDETQPRKVAFAERTQRMDRLRQELRGLDITGELEPPHGLLDKCCAIFDSNNVKWLEPSICISRSMEVQGTPKSRELTLEKGSLILKHDDKQTCSTDSEIKLHYAMTRRAVALAFARVMSFQQHNAWLCFLFESLHREVPPGYSKANLSQVVSCDKAAWARLATLGVSTREAADGRQLRGNKIPPLVPDFQQTAVFFAKQPSDIPCGLMGKLSSSITVMTEAKQLVEAVEVGHPSKIGLAVPKDLRLALEKPMCWSEQTLVQYRMDWCRKWLKRARQLDRSERLDAETRLGQSLRSFAGTLCPDDELFADTLLGFTQVKLDDMLSARVTGKEQQMELLPFTALGRVTGDDHWGRFWMDARQECNANGWNHFLNSWSESTHNWVDSRMSTAEATGGLRELLEPHIGADRAGALTVHGLKATLLSWAAKSTLFSADEQLALGHHVHAQYRSAMIYSRDNQIGLCKKLHEMFNKIKDGLFDPDAARVSRLFQLAYATMLECQGADDDSGSEAESDASSVASSGGEHDSVAQRPNYKRLEADDMEADQCLINSNSKVIHLLASEDETFWCGRSDLRKLLTCIQSGRAWRLKGNIEWMAAINLSGNDSPRQHDEALHSKVDTSLALDNSGGLRLSKKQRLDDVNVTGEHKLRQAFLRRALAYDLAGIATFSVLDLWTQKLFEKMNEAEYPALLCNRMADCVFQMAKTMGITPQVPARLKDLLKLHMGQQTIRHQPLIPEYKTYVHSDTPVSDEAYKLLAAPPSNGAGTTEQLDDQGTPNKRPRTTFKYGVWHSPEEFLKKAAEVCHPMDNESVLHPVTKQAIQKVVHTCPTKLAKERLAAVFKMRKMSTELSSAENELKDSMHPDVRRCVRTKNILLFERLLSQFEFWDMDVVNLLKHGVPLVGLQPPPNGYQKQLVPASMTEDELFQSAMWRRQGIMAGSRRLTQLEESALIEATAVEVEKGFLQGPYTEAEMTVLLGTESWSLNPRFVLFQGANNKVRVIDDAKQSSVNEGDKAINFANVFDLLGVTFELDKLSLGTLTISNKASRIEKLCKMLEEVEKSRTLTAARASEIQGLLNFAVSFYMGRGLKHLVSSFMPLADGQRFSNPDEVASLCSYAKDMLREQRPRVHTMSKPCQPVLIFTDGAYENGVATAGAVVVSGSSRLAYVVTVPQALVELWIETAGDQIISQIELWALVSVRFCLRQKLQGRRVIEWIDNEAARMSAIKANSSSPSMKVLTRIMAELELQWPTFSWTERVCSFSNPSDLPSRGRLEEALTKYDPKDGGTLDASRELTDLVIDLQKSPYKAFNNLSTWYARVPTEANVSDYPSRAVVGFLADTSFGFAKSMSKLFGLEQSNETCSSVTCSNNPGDPGNARLGNDTTALLHFQVASTTTTTLPACVAEINTGDCNAMSACKCEPDINPQPIGDFPDTQGTLQCGGKLSCNSQSASNTNFFRMNTPSPLECSGQNSCQIDFNVENIGSMCVTGDNAVGPSSQAGTYKLADPDVATGRVNDVCCAREVGQNQPTCKSPTFENVGSFFCTGDVSCDNVQATLSGDFYCRSLQGCGDQTNPPNDDEYWQWTTSGKHCIRCQSTDPGLDQDWHGMLTVLTMSAFKFSFWLRGTYGTILGHHVLPTCFASHSWMTVIYRLYAALAMAFTLIGMTSTFGLTSIIAQRRFVALTDHRAFLLVHWTPSGTGLSFSFISCFATDAINGTGLGTGGALPSAVLRKPNGWKAIWMNVR</sequence>
<keyword evidence="2" id="KW-1133">Transmembrane helix</keyword>
<name>A0A9P1FI25_9DINO</name>
<evidence type="ECO:0000313" key="4">
    <source>
        <dbReference type="EMBL" id="CAL4762722.1"/>
    </source>
</evidence>
<dbReference type="Proteomes" id="UP001152797">
    <property type="component" value="Unassembled WGS sequence"/>
</dbReference>
<keyword evidence="2" id="KW-0812">Transmembrane</keyword>
<reference evidence="4 5" key="2">
    <citation type="submission" date="2024-05" db="EMBL/GenBank/DDBJ databases">
        <authorList>
            <person name="Chen Y."/>
            <person name="Shah S."/>
            <person name="Dougan E. K."/>
            <person name="Thang M."/>
            <person name="Chan C."/>
        </authorList>
    </citation>
    <scope>NUCLEOTIDE SEQUENCE [LARGE SCALE GENOMIC DNA]</scope>
</reference>
<feature type="compositionally biased region" description="Low complexity" evidence="1">
    <location>
        <begin position="638"/>
        <end position="652"/>
    </location>
</feature>
<dbReference type="OrthoDB" id="436899at2759"/>
<accession>A0A9P1FI25</accession>
<evidence type="ECO:0000256" key="1">
    <source>
        <dbReference type="SAM" id="MobiDB-lite"/>
    </source>
</evidence>
<feature type="region of interest" description="Disordered" evidence="1">
    <location>
        <begin position="1335"/>
        <end position="1365"/>
    </location>
</feature>
<feature type="region of interest" description="Disordered" evidence="1">
    <location>
        <begin position="637"/>
        <end position="659"/>
    </location>
</feature>
<proteinExistence type="predicted"/>
<evidence type="ECO:0000256" key="2">
    <source>
        <dbReference type="SAM" id="Phobius"/>
    </source>
</evidence>
<organism evidence="3">
    <name type="scientific">Cladocopium goreaui</name>
    <dbReference type="NCBI Taxonomy" id="2562237"/>
    <lineage>
        <taxon>Eukaryota</taxon>
        <taxon>Sar</taxon>
        <taxon>Alveolata</taxon>
        <taxon>Dinophyceae</taxon>
        <taxon>Suessiales</taxon>
        <taxon>Symbiodiniaceae</taxon>
        <taxon>Cladocopium</taxon>
    </lineage>
</organism>
<reference evidence="3" key="1">
    <citation type="submission" date="2022-10" db="EMBL/GenBank/DDBJ databases">
        <authorList>
            <person name="Chen Y."/>
            <person name="Dougan E. K."/>
            <person name="Chan C."/>
            <person name="Rhodes N."/>
            <person name="Thang M."/>
        </authorList>
    </citation>
    <scope>NUCLEOTIDE SEQUENCE</scope>
</reference>
<feature type="region of interest" description="Disordered" evidence="1">
    <location>
        <begin position="1590"/>
        <end position="1614"/>
    </location>
</feature>
<dbReference type="EMBL" id="CAMXCT030000202">
    <property type="protein sequence ID" value="CAL4762722.1"/>
    <property type="molecule type" value="Genomic_DNA"/>
</dbReference>
<evidence type="ECO:0000313" key="5">
    <source>
        <dbReference type="Proteomes" id="UP001152797"/>
    </source>
</evidence>